<dbReference type="EMBL" id="JACGXL010000006">
    <property type="protein sequence ID" value="MBA8889313.1"/>
    <property type="molecule type" value="Genomic_DNA"/>
</dbReference>
<dbReference type="GO" id="GO:0005737">
    <property type="term" value="C:cytoplasm"/>
    <property type="evidence" value="ECO:0007669"/>
    <property type="project" value="UniProtKB-SubCell"/>
</dbReference>
<keyword evidence="13" id="KW-0328">Glycosyltransferase</keyword>
<dbReference type="CDD" id="cd01748">
    <property type="entry name" value="GATase1_IGP_Synthase"/>
    <property type="match status" value="1"/>
</dbReference>
<protein>
    <recommendedName>
        <fullName evidence="10">Imidazole glycerol phosphate synthase subunit HisH</fullName>
        <ecNumber evidence="10">4.3.2.10</ecNumber>
    </recommendedName>
    <alternativeName>
        <fullName evidence="10">IGP synthase glutaminase subunit</fullName>
        <ecNumber evidence="10">3.5.1.2</ecNumber>
    </alternativeName>
    <alternativeName>
        <fullName evidence="10">IGP synthase subunit HisH</fullName>
    </alternativeName>
    <alternativeName>
        <fullName evidence="10">ImGP synthase subunit HisH</fullName>
        <shortName evidence="10">IGPS subunit HisH</shortName>
    </alternativeName>
</protein>
<organism evidence="13 14">
    <name type="scientific">Dokdonella fugitiva</name>
    <dbReference type="NCBI Taxonomy" id="328517"/>
    <lineage>
        <taxon>Bacteria</taxon>
        <taxon>Pseudomonadati</taxon>
        <taxon>Pseudomonadota</taxon>
        <taxon>Gammaproteobacteria</taxon>
        <taxon>Lysobacterales</taxon>
        <taxon>Rhodanobacteraceae</taxon>
        <taxon>Dokdonella</taxon>
    </lineage>
</organism>
<comment type="subcellular location">
    <subcellularLocation>
        <location evidence="10">Cytoplasm</location>
    </subcellularLocation>
</comment>
<dbReference type="PANTHER" id="PTHR42701">
    <property type="entry name" value="IMIDAZOLE GLYCEROL PHOSPHATE SYNTHASE SUBUNIT HISH"/>
    <property type="match status" value="1"/>
</dbReference>
<dbReference type="GO" id="GO:0016829">
    <property type="term" value="F:lyase activity"/>
    <property type="evidence" value="ECO:0007669"/>
    <property type="project" value="UniProtKB-KW"/>
</dbReference>
<accession>A0A839F2P8</accession>
<dbReference type="SUPFAM" id="SSF52317">
    <property type="entry name" value="Class I glutamine amidotransferase-like"/>
    <property type="match status" value="1"/>
</dbReference>
<comment type="subunit">
    <text evidence="2 10">Heterodimer of HisH and HisF.</text>
</comment>
<evidence type="ECO:0000256" key="10">
    <source>
        <dbReference type="HAMAP-Rule" id="MF_00278"/>
    </source>
</evidence>
<evidence type="ECO:0000256" key="6">
    <source>
        <dbReference type="ARBA" id="ARBA00023102"/>
    </source>
</evidence>
<evidence type="ECO:0000256" key="3">
    <source>
        <dbReference type="ARBA" id="ARBA00022605"/>
    </source>
</evidence>
<comment type="catalytic activity">
    <reaction evidence="9 10">
        <text>L-glutamine + H2O = L-glutamate + NH4(+)</text>
        <dbReference type="Rhea" id="RHEA:15889"/>
        <dbReference type="ChEBI" id="CHEBI:15377"/>
        <dbReference type="ChEBI" id="CHEBI:28938"/>
        <dbReference type="ChEBI" id="CHEBI:29985"/>
        <dbReference type="ChEBI" id="CHEBI:58359"/>
        <dbReference type="EC" id="3.5.1.2"/>
    </reaction>
</comment>
<evidence type="ECO:0000313" key="13">
    <source>
        <dbReference type="EMBL" id="MBA8889313.1"/>
    </source>
</evidence>
<dbReference type="InterPro" id="IPR017926">
    <property type="entry name" value="GATASE"/>
</dbReference>
<proteinExistence type="inferred from homology"/>
<evidence type="ECO:0000256" key="11">
    <source>
        <dbReference type="PIRSR" id="PIRSR000495-1"/>
    </source>
</evidence>
<keyword evidence="13" id="KW-0808">Transferase</keyword>
<keyword evidence="7 10" id="KW-0456">Lyase</keyword>
<dbReference type="Pfam" id="PF00117">
    <property type="entry name" value="GATase"/>
    <property type="match status" value="1"/>
</dbReference>
<dbReference type="Gene3D" id="3.40.50.880">
    <property type="match status" value="1"/>
</dbReference>
<comment type="pathway">
    <text evidence="1 10">Amino-acid biosynthesis; L-histidine biosynthesis; L-histidine from 5-phospho-alpha-D-ribose 1-diphosphate: step 5/9.</text>
</comment>
<feature type="active site" evidence="10 11">
    <location>
        <position position="179"/>
    </location>
</feature>
<evidence type="ECO:0000256" key="7">
    <source>
        <dbReference type="ARBA" id="ARBA00023239"/>
    </source>
</evidence>
<dbReference type="PROSITE" id="PS51273">
    <property type="entry name" value="GATASE_TYPE_1"/>
    <property type="match status" value="1"/>
</dbReference>
<dbReference type="UniPathway" id="UPA00031">
    <property type="reaction ID" value="UER00010"/>
</dbReference>
<dbReference type="GO" id="GO:0000105">
    <property type="term" value="P:L-histidine biosynthetic process"/>
    <property type="evidence" value="ECO:0007669"/>
    <property type="project" value="UniProtKB-UniRule"/>
</dbReference>
<dbReference type="InterPro" id="IPR010139">
    <property type="entry name" value="Imidazole-glycPsynth_HisH"/>
</dbReference>
<dbReference type="InterPro" id="IPR029062">
    <property type="entry name" value="Class_I_gatase-like"/>
</dbReference>
<evidence type="ECO:0000259" key="12">
    <source>
        <dbReference type="Pfam" id="PF00117"/>
    </source>
</evidence>
<keyword evidence="10" id="KW-0963">Cytoplasm</keyword>
<sequence>MNVRALIVAAGGANYGSLCEACRRIGVDAHLSDDPARIADATHVILPGVGAAAQAMGALRARGLDRALRELRRPLLGVCLGMQLLYEHSAEGDVDGLGLLRGRVRRLPAAPRWPHMGWNTLAPRMADHPLLRDIGRDDWFYFVHGYAADDDGATLAAAEHGAPFAAVVARGHVHGTQFHPEKSAAAGRRLLANFFAL</sequence>
<dbReference type="EC" id="4.3.2.10" evidence="10"/>
<keyword evidence="3 10" id="KW-0028">Amino-acid biosynthesis</keyword>
<dbReference type="NCBIfam" id="TIGR01855">
    <property type="entry name" value="IMP_synth_hisH"/>
    <property type="match status" value="1"/>
</dbReference>
<reference evidence="13 14" key="1">
    <citation type="submission" date="2020-07" db="EMBL/GenBank/DDBJ databases">
        <title>Genomic Encyclopedia of Type Strains, Phase IV (KMG-V): Genome sequencing to study the core and pangenomes of soil and plant-associated prokaryotes.</title>
        <authorList>
            <person name="Whitman W."/>
        </authorList>
    </citation>
    <scope>NUCLEOTIDE SEQUENCE [LARGE SCALE GENOMIC DNA]</scope>
    <source>
        <strain evidence="13 14">RH2WT43</strain>
    </source>
</reference>
<keyword evidence="6 10" id="KW-0368">Histidine biosynthesis</keyword>
<dbReference type="GO" id="GO:0004359">
    <property type="term" value="F:glutaminase activity"/>
    <property type="evidence" value="ECO:0007669"/>
    <property type="project" value="UniProtKB-EC"/>
</dbReference>
<evidence type="ECO:0000256" key="2">
    <source>
        <dbReference type="ARBA" id="ARBA00011152"/>
    </source>
</evidence>
<keyword evidence="5 10" id="KW-0315">Glutamine amidotransferase</keyword>
<evidence type="ECO:0000256" key="9">
    <source>
        <dbReference type="ARBA" id="ARBA00049534"/>
    </source>
</evidence>
<dbReference type="GO" id="GO:0000107">
    <property type="term" value="F:imidazoleglycerol-phosphate synthase activity"/>
    <property type="evidence" value="ECO:0007669"/>
    <property type="project" value="UniProtKB-UniRule"/>
</dbReference>
<dbReference type="EC" id="3.5.1.2" evidence="10"/>
<dbReference type="RefSeq" id="WP_182532351.1">
    <property type="nucleotide sequence ID" value="NZ_JACGXL010000006.1"/>
</dbReference>
<feature type="active site" evidence="10 11">
    <location>
        <position position="181"/>
    </location>
</feature>
<keyword evidence="14" id="KW-1185">Reference proteome</keyword>
<evidence type="ECO:0000313" key="14">
    <source>
        <dbReference type="Proteomes" id="UP000550401"/>
    </source>
</evidence>
<comment type="catalytic activity">
    <reaction evidence="8 10">
        <text>5-[(5-phospho-1-deoxy-D-ribulos-1-ylimino)methylamino]-1-(5-phospho-beta-D-ribosyl)imidazole-4-carboxamide + L-glutamine = D-erythro-1-(imidazol-4-yl)glycerol 3-phosphate + 5-amino-1-(5-phospho-beta-D-ribosyl)imidazole-4-carboxamide + L-glutamate + H(+)</text>
        <dbReference type="Rhea" id="RHEA:24793"/>
        <dbReference type="ChEBI" id="CHEBI:15378"/>
        <dbReference type="ChEBI" id="CHEBI:29985"/>
        <dbReference type="ChEBI" id="CHEBI:58278"/>
        <dbReference type="ChEBI" id="CHEBI:58359"/>
        <dbReference type="ChEBI" id="CHEBI:58475"/>
        <dbReference type="ChEBI" id="CHEBI:58525"/>
        <dbReference type="EC" id="4.3.2.10"/>
    </reaction>
</comment>
<comment type="function">
    <text evidence="10">IGPS catalyzes the conversion of PRFAR and glutamine to IGP, AICAR and glutamate. The HisH subunit catalyzes the hydrolysis of glutamine to glutamate and ammonia as part of the synthesis of IGP and AICAR. The resulting ammonia molecule is channeled to the active site of HisF.</text>
</comment>
<evidence type="ECO:0000256" key="5">
    <source>
        <dbReference type="ARBA" id="ARBA00022962"/>
    </source>
</evidence>
<comment type="caution">
    <text evidence="13">The sequence shown here is derived from an EMBL/GenBank/DDBJ whole genome shotgun (WGS) entry which is preliminary data.</text>
</comment>
<feature type="active site" description="Nucleophile" evidence="10 11">
    <location>
        <position position="79"/>
    </location>
</feature>
<gene>
    <name evidence="10" type="primary">hisH</name>
    <name evidence="13" type="ORF">FHW12_003556</name>
</gene>
<name>A0A839F2P8_9GAMM</name>
<dbReference type="PANTHER" id="PTHR42701:SF1">
    <property type="entry name" value="IMIDAZOLE GLYCEROL PHOSPHATE SYNTHASE SUBUNIT HISH"/>
    <property type="match status" value="1"/>
</dbReference>
<dbReference type="AlphaFoldDB" id="A0A839F2P8"/>
<evidence type="ECO:0000256" key="4">
    <source>
        <dbReference type="ARBA" id="ARBA00022801"/>
    </source>
</evidence>
<dbReference type="Proteomes" id="UP000550401">
    <property type="component" value="Unassembled WGS sequence"/>
</dbReference>
<dbReference type="HAMAP" id="MF_00278">
    <property type="entry name" value="HisH"/>
    <property type="match status" value="1"/>
</dbReference>
<keyword evidence="4 10" id="KW-0378">Hydrolase</keyword>
<feature type="domain" description="Glutamine amidotransferase" evidence="12">
    <location>
        <begin position="40"/>
        <end position="195"/>
    </location>
</feature>
<evidence type="ECO:0000256" key="8">
    <source>
        <dbReference type="ARBA" id="ARBA00047838"/>
    </source>
</evidence>
<dbReference type="PIRSF" id="PIRSF000495">
    <property type="entry name" value="Amidotransf_hisH"/>
    <property type="match status" value="1"/>
</dbReference>
<evidence type="ECO:0000256" key="1">
    <source>
        <dbReference type="ARBA" id="ARBA00005091"/>
    </source>
</evidence>